<dbReference type="EMBL" id="FOZK01000002">
    <property type="protein sequence ID" value="SFR98802.1"/>
    <property type="molecule type" value="Genomic_DNA"/>
</dbReference>
<protein>
    <submittedName>
        <fullName evidence="2">Lipoate-protein ligase A</fullName>
    </submittedName>
</protein>
<feature type="domain" description="BPL/LPL catalytic" evidence="1">
    <location>
        <begin position="27"/>
        <end position="223"/>
    </location>
</feature>
<dbReference type="SMR" id="A0A1I6L5U3"/>
<dbReference type="AlphaFoldDB" id="A0A1I6L5U3"/>
<proteinExistence type="predicted"/>
<evidence type="ECO:0000313" key="3">
    <source>
        <dbReference type="Proteomes" id="UP000199062"/>
    </source>
</evidence>
<gene>
    <name evidence="2" type="ORF">SAMN05216559_2102</name>
</gene>
<dbReference type="InterPro" id="IPR045864">
    <property type="entry name" value="aa-tRNA-synth_II/BPL/LPL"/>
</dbReference>
<dbReference type="InterPro" id="IPR004143">
    <property type="entry name" value="BPL_LPL_catalytic"/>
</dbReference>
<organism evidence="2 3">
    <name type="scientific">Halomicrobium zhouii</name>
    <dbReference type="NCBI Taxonomy" id="767519"/>
    <lineage>
        <taxon>Archaea</taxon>
        <taxon>Methanobacteriati</taxon>
        <taxon>Methanobacteriota</taxon>
        <taxon>Stenosarchaea group</taxon>
        <taxon>Halobacteria</taxon>
        <taxon>Halobacteriales</taxon>
        <taxon>Haloarculaceae</taxon>
        <taxon>Halomicrobium</taxon>
    </lineage>
</organism>
<dbReference type="Pfam" id="PF21948">
    <property type="entry name" value="LplA-B_cat"/>
    <property type="match status" value="1"/>
</dbReference>
<name>A0A1I6L5U3_9EURY</name>
<evidence type="ECO:0000259" key="1">
    <source>
        <dbReference type="PROSITE" id="PS51733"/>
    </source>
</evidence>
<dbReference type="Gene3D" id="3.30.930.10">
    <property type="entry name" value="Bira Bifunctional Protein, Domain 2"/>
    <property type="match status" value="1"/>
</dbReference>
<dbReference type="OrthoDB" id="192160at2157"/>
<dbReference type="RefSeq" id="WP_089816495.1">
    <property type="nucleotide sequence ID" value="NZ_FOZK01000002.1"/>
</dbReference>
<dbReference type="GO" id="GO:0016874">
    <property type="term" value="F:ligase activity"/>
    <property type="evidence" value="ECO:0007669"/>
    <property type="project" value="UniProtKB-KW"/>
</dbReference>
<dbReference type="STRING" id="767519.SAMN05216559_2102"/>
<dbReference type="Proteomes" id="UP000199062">
    <property type="component" value="Unassembled WGS sequence"/>
</dbReference>
<dbReference type="PROSITE" id="PS51733">
    <property type="entry name" value="BPL_LPL_CATALYTIC"/>
    <property type="match status" value="1"/>
</dbReference>
<dbReference type="SUPFAM" id="SSF55681">
    <property type="entry name" value="Class II aaRS and biotin synthetases"/>
    <property type="match status" value="1"/>
</dbReference>
<reference evidence="2 3" key="1">
    <citation type="submission" date="2016-10" db="EMBL/GenBank/DDBJ databases">
        <authorList>
            <person name="de Groot N.N."/>
        </authorList>
    </citation>
    <scope>NUCLEOTIDE SEQUENCE [LARGE SCALE GENOMIC DNA]</scope>
    <source>
        <strain evidence="2 3">CGMCC 1.10457</strain>
    </source>
</reference>
<evidence type="ECO:0000313" key="2">
    <source>
        <dbReference type="EMBL" id="SFR98802.1"/>
    </source>
</evidence>
<keyword evidence="2" id="KW-0436">Ligase</keyword>
<sequence>MRLLRGRASDPETDQRRTREMVDAVADSDAPALRVWTPSRQVVFGRRDRRSDGYERARELVLQRDFAVREREVGGRAVAYTGTTVAFALAEPVDDHRRGIGARYDRALDALQSALADRGISAERGEPPDSFCPGSHSLQTDDGKVAGVAQRVRQDVAVVAGVVVVSDAATVADVLDPVYDALGVPFDPANVGSLAAATDGEPTPERVVDAVGRAFTGESETGSDAVRGR</sequence>
<accession>A0A1I6L5U3</accession>
<keyword evidence="3" id="KW-1185">Reference proteome</keyword>